<comment type="pathway">
    <text evidence="2 15">Amino-acid biosynthesis; L-tryptophan biosynthesis; L-tryptophan from chorismate: step 1/5.</text>
</comment>
<dbReference type="InterPro" id="IPR019999">
    <property type="entry name" value="Anth_synth_I-like"/>
</dbReference>
<evidence type="ECO:0000256" key="11">
    <source>
        <dbReference type="ARBA" id="ARBA00023141"/>
    </source>
</evidence>
<comment type="function">
    <text evidence="13 15">Part of a heterotetrameric complex that catalyzes the two-step biosynthesis of anthranilate, an intermediate in the biosynthesis of L-tryptophan. In the first step, the glutamine-binding beta subunit (TrpG) of anthranilate synthase (AS) provides the glutamine amidotransferase activity which generates ammonia as a substrate that, along with chorismate, is used in the second step, catalyzed by the large alpha subunit of AS (TrpE) to produce anthranilate. In the absence of TrpG, TrpE can synthesize anthranilate directly from chorismate and high concentrations of ammonia.</text>
</comment>
<evidence type="ECO:0000256" key="14">
    <source>
        <dbReference type="ARBA" id="ARBA00047683"/>
    </source>
</evidence>
<evidence type="ECO:0000256" key="1">
    <source>
        <dbReference type="ARBA" id="ARBA00001946"/>
    </source>
</evidence>
<evidence type="ECO:0000313" key="18">
    <source>
        <dbReference type="EMBL" id="MDQ0175478.1"/>
    </source>
</evidence>
<evidence type="ECO:0000256" key="15">
    <source>
        <dbReference type="RuleBase" id="RU364045"/>
    </source>
</evidence>
<dbReference type="EC" id="4.1.3.27" evidence="5 15"/>
<dbReference type="InterPro" id="IPR006805">
    <property type="entry name" value="Anth_synth_I_N"/>
</dbReference>
<dbReference type="Proteomes" id="UP001223586">
    <property type="component" value="Unassembled WGS sequence"/>
</dbReference>
<gene>
    <name evidence="15" type="primary">trpE</name>
    <name evidence="18" type="ORF">J2S08_001312</name>
</gene>
<protein>
    <recommendedName>
        <fullName evidence="6 15">Anthranilate synthase component 1</fullName>
        <ecNumber evidence="5 15">4.1.3.27</ecNumber>
    </recommendedName>
</protein>
<dbReference type="InterPro" id="IPR015890">
    <property type="entry name" value="Chorismate_C"/>
</dbReference>
<keyword evidence="11 15" id="KW-0057">Aromatic amino acid biosynthesis</keyword>
<dbReference type="Pfam" id="PF04715">
    <property type="entry name" value="Anth_synt_I_N"/>
    <property type="match status" value="1"/>
</dbReference>
<dbReference type="Pfam" id="PF00425">
    <property type="entry name" value="Chorismate_bind"/>
    <property type="match status" value="1"/>
</dbReference>
<dbReference type="InterPro" id="IPR005256">
    <property type="entry name" value="Anth_synth_I_PabB"/>
</dbReference>
<accession>A0ABT9WQB0</accession>
<dbReference type="PRINTS" id="PR00095">
    <property type="entry name" value="ANTSNTHASEI"/>
</dbReference>
<evidence type="ECO:0000256" key="2">
    <source>
        <dbReference type="ARBA" id="ARBA00004873"/>
    </source>
</evidence>
<comment type="caution">
    <text evidence="18">The sequence shown here is derived from an EMBL/GenBank/DDBJ whole genome shotgun (WGS) entry which is preliminary data.</text>
</comment>
<feature type="domain" description="Anthranilate synthase component I N-terminal" evidence="17">
    <location>
        <begin position="20"/>
        <end position="156"/>
    </location>
</feature>
<proteinExistence type="inferred from homology"/>
<dbReference type="GO" id="GO:0004049">
    <property type="term" value="F:anthranilate synthase activity"/>
    <property type="evidence" value="ECO:0007669"/>
    <property type="project" value="UniProtKB-EC"/>
</dbReference>
<name>A0ABT9WQB0_9BACI</name>
<evidence type="ECO:0000256" key="12">
    <source>
        <dbReference type="ARBA" id="ARBA00023239"/>
    </source>
</evidence>
<dbReference type="Gene3D" id="3.60.120.10">
    <property type="entry name" value="Anthranilate synthase"/>
    <property type="match status" value="1"/>
</dbReference>
<keyword evidence="12 15" id="KW-0456">Lyase</keyword>
<comment type="similarity">
    <text evidence="3 15">Belongs to the anthranilate synthase component I family.</text>
</comment>
<comment type="subunit">
    <text evidence="4 15">Heterotetramer consisting of two non-identical subunits: a beta subunit (TrpG) and a large alpha subunit (TrpE).</text>
</comment>
<evidence type="ECO:0000256" key="13">
    <source>
        <dbReference type="ARBA" id="ARBA00025634"/>
    </source>
</evidence>
<sequence length="468" mass="52847">MDTTNLRSKVDYKTLEANGDSATPISVFNRLSGNKKFLMESSLKHEEKGRYSFIGVNPYLEIIGTGNEITIKSLGLNEHSIRKGKILDIIREHLPNVELPIPFPYYGGAVGYASYDMIRQYEDIGHIKADEINMPDLHFMVYQDAIIFDHVKQTLTFVAINLDGNRNKQALEARLIEMKKEIFTPAEEEKEEVDWKRCFQPSIDKQTFMEMVEKAKESIRKGDIFQIVLSQRFKAKFTVDPFQFYRRLRRTNPSPYMFYLDFQDYIVLGASPESLIKTTGKQITTNPIAGTRPRGRSRTIDQALEKELIKDEKEIAEHNMLVDLSRNDLGKVCEIGSITIPTYMAIERYQYVMHIVSEVKGRLAPCYSSIDALVACLPAGTVSGAPKIRAMEIINELETEKRGVYGGGVGYINLNGDANIVLAIRTLVIKEQIAYLQAGAGIVLDSDPEAEYAETMNKAKALLEVEGS</sequence>
<comment type="catalytic activity">
    <reaction evidence="14 15">
        <text>chorismate + L-glutamine = anthranilate + pyruvate + L-glutamate + H(+)</text>
        <dbReference type="Rhea" id="RHEA:21732"/>
        <dbReference type="ChEBI" id="CHEBI:15361"/>
        <dbReference type="ChEBI" id="CHEBI:15378"/>
        <dbReference type="ChEBI" id="CHEBI:16567"/>
        <dbReference type="ChEBI" id="CHEBI:29748"/>
        <dbReference type="ChEBI" id="CHEBI:29985"/>
        <dbReference type="ChEBI" id="CHEBI:58359"/>
        <dbReference type="EC" id="4.1.3.27"/>
    </reaction>
</comment>
<evidence type="ECO:0000259" key="16">
    <source>
        <dbReference type="Pfam" id="PF00425"/>
    </source>
</evidence>
<dbReference type="PANTHER" id="PTHR11236">
    <property type="entry name" value="AMINOBENZOATE/ANTHRANILATE SYNTHASE"/>
    <property type="match status" value="1"/>
</dbReference>
<keyword evidence="7 15" id="KW-0028">Amino-acid biosynthesis</keyword>
<evidence type="ECO:0000256" key="5">
    <source>
        <dbReference type="ARBA" id="ARBA00012266"/>
    </source>
</evidence>
<evidence type="ECO:0000259" key="17">
    <source>
        <dbReference type="Pfam" id="PF04715"/>
    </source>
</evidence>
<keyword evidence="19" id="KW-1185">Reference proteome</keyword>
<feature type="domain" description="Chorismate-utilising enzyme C-terminal" evidence="16">
    <location>
        <begin position="205"/>
        <end position="458"/>
    </location>
</feature>
<reference evidence="18 19" key="1">
    <citation type="submission" date="2023-07" db="EMBL/GenBank/DDBJ databases">
        <title>Genomic Encyclopedia of Type Strains, Phase IV (KMG-IV): sequencing the most valuable type-strain genomes for metagenomic binning, comparative biology and taxonomic classification.</title>
        <authorList>
            <person name="Goeker M."/>
        </authorList>
    </citation>
    <scope>NUCLEOTIDE SEQUENCE [LARGE SCALE GENOMIC DNA]</scope>
    <source>
        <strain evidence="18 19">DSM 23837</strain>
    </source>
</reference>
<evidence type="ECO:0000256" key="8">
    <source>
        <dbReference type="ARBA" id="ARBA00022723"/>
    </source>
</evidence>
<evidence type="ECO:0000313" key="19">
    <source>
        <dbReference type="Proteomes" id="UP001223586"/>
    </source>
</evidence>
<dbReference type="EMBL" id="JAUSTT010000006">
    <property type="protein sequence ID" value="MDQ0175478.1"/>
    <property type="molecule type" value="Genomic_DNA"/>
</dbReference>
<dbReference type="RefSeq" id="WP_307227824.1">
    <property type="nucleotide sequence ID" value="NZ_JAUSTT010000006.1"/>
</dbReference>
<keyword evidence="8 15" id="KW-0479">Metal-binding</keyword>
<evidence type="ECO:0000256" key="3">
    <source>
        <dbReference type="ARBA" id="ARBA00009562"/>
    </source>
</evidence>
<evidence type="ECO:0000256" key="4">
    <source>
        <dbReference type="ARBA" id="ARBA00011575"/>
    </source>
</evidence>
<keyword evidence="9 15" id="KW-0822">Tryptophan biosynthesis</keyword>
<dbReference type="PANTHER" id="PTHR11236:SF48">
    <property type="entry name" value="ISOCHORISMATE SYNTHASE MENF"/>
    <property type="match status" value="1"/>
</dbReference>
<comment type="cofactor">
    <cofactor evidence="1 15">
        <name>Mg(2+)</name>
        <dbReference type="ChEBI" id="CHEBI:18420"/>
    </cofactor>
</comment>
<evidence type="ECO:0000256" key="9">
    <source>
        <dbReference type="ARBA" id="ARBA00022822"/>
    </source>
</evidence>
<organism evidence="18 19">
    <name type="scientific">Bacillus chungangensis</name>
    <dbReference type="NCBI Taxonomy" id="587633"/>
    <lineage>
        <taxon>Bacteria</taxon>
        <taxon>Bacillati</taxon>
        <taxon>Bacillota</taxon>
        <taxon>Bacilli</taxon>
        <taxon>Bacillales</taxon>
        <taxon>Bacillaceae</taxon>
        <taxon>Bacillus</taxon>
    </lineage>
</organism>
<keyword evidence="10 15" id="KW-0460">Magnesium</keyword>
<dbReference type="SUPFAM" id="SSF56322">
    <property type="entry name" value="ADC synthase"/>
    <property type="match status" value="1"/>
</dbReference>
<dbReference type="NCBIfam" id="TIGR00564">
    <property type="entry name" value="trpE_most"/>
    <property type="match status" value="1"/>
</dbReference>
<evidence type="ECO:0000256" key="6">
    <source>
        <dbReference type="ARBA" id="ARBA00020653"/>
    </source>
</evidence>
<evidence type="ECO:0000256" key="10">
    <source>
        <dbReference type="ARBA" id="ARBA00022842"/>
    </source>
</evidence>
<evidence type="ECO:0000256" key="7">
    <source>
        <dbReference type="ARBA" id="ARBA00022605"/>
    </source>
</evidence>
<dbReference type="InterPro" id="IPR005801">
    <property type="entry name" value="ADC_synthase"/>
</dbReference>